<dbReference type="Pfam" id="PF01925">
    <property type="entry name" value="TauE"/>
    <property type="match status" value="1"/>
</dbReference>
<comment type="similarity">
    <text evidence="5">Belongs to the 4-toluene sulfonate uptake permease (TSUP) (TC 2.A.102) family.</text>
</comment>
<comment type="caution">
    <text evidence="6">The sequence shown here is derived from an EMBL/GenBank/DDBJ whole genome shotgun (WGS) entry which is preliminary data.</text>
</comment>
<feature type="transmembrane region" description="Helical" evidence="5">
    <location>
        <begin position="260"/>
        <end position="279"/>
    </location>
</feature>
<dbReference type="InterPro" id="IPR002781">
    <property type="entry name" value="TM_pro_TauE-like"/>
</dbReference>
<dbReference type="PANTHER" id="PTHR43701:SF2">
    <property type="entry name" value="MEMBRANE TRANSPORTER PROTEIN YJNA-RELATED"/>
    <property type="match status" value="1"/>
</dbReference>
<protein>
    <recommendedName>
        <fullName evidence="5">Probable membrane transporter protein</fullName>
    </recommendedName>
</protein>
<accession>A0ABV1RQ59</accession>
<dbReference type="InterPro" id="IPR051598">
    <property type="entry name" value="TSUP/Inactive_protease-like"/>
</dbReference>
<feature type="transmembrane region" description="Helical" evidence="5">
    <location>
        <begin position="200"/>
        <end position="221"/>
    </location>
</feature>
<evidence type="ECO:0000256" key="4">
    <source>
        <dbReference type="ARBA" id="ARBA00023136"/>
    </source>
</evidence>
<gene>
    <name evidence="6" type="ORF">ABS362_03120</name>
</gene>
<sequence length="289" mass="31107">MPGARLHMEELFIFFIGILVSAFGTVIGFGGGVFMVPILIIFFGYNIEIAIGSTMAALVPASFIASMFNLRDKTIDYLVGTLIQLPAIVGTVLGAFMVAFLPVFKLQLIFALFVISVGFAMVIPSKKEVTTHGGMMYRMRRVPTTFIRKNKAKHLAYRLNGGVVSTLGFASGIMAGLFGIGGGFVQTPMMIKLFRIPPQIATSTSLFILVITSFTGFITHFLLGNVLWSRCLPLIAAFALGALGGNLYKRTRGKISNMEKLIGIGLFLAGIGVLLNLAIKSEVGVGFSF</sequence>
<feature type="transmembrane region" description="Helical" evidence="5">
    <location>
        <begin position="106"/>
        <end position="123"/>
    </location>
</feature>
<evidence type="ECO:0000256" key="3">
    <source>
        <dbReference type="ARBA" id="ARBA00022989"/>
    </source>
</evidence>
<evidence type="ECO:0000256" key="2">
    <source>
        <dbReference type="ARBA" id="ARBA00022692"/>
    </source>
</evidence>
<keyword evidence="5" id="KW-1003">Cell membrane</keyword>
<dbReference type="PANTHER" id="PTHR43701">
    <property type="entry name" value="MEMBRANE TRANSPORTER PROTEIN MJ0441-RELATED"/>
    <property type="match status" value="1"/>
</dbReference>
<keyword evidence="7" id="KW-1185">Reference proteome</keyword>
<keyword evidence="3 5" id="KW-1133">Transmembrane helix</keyword>
<evidence type="ECO:0000313" key="6">
    <source>
        <dbReference type="EMBL" id="MER2996519.1"/>
    </source>
</evidence>
<feature type="transmembrane region" description="Helical" evidence="5">
    <location>
        <begin position="49"/>
        <end position="70"/>
    </location>
</feature>
<comment type="subcellular location">
    <subcellularLocation>
        <location evidence="5">Cell membrane</location>
        <topology evidence="5">Multi-pass membrane protein</topology>
    </subcellularLocation>
    <subcellularLocation>
        <location evidence="1">Membrane</location>
        <topology evidence="1">Multi-pass membrane protein</topology>
    </subcellularLocation>
</comment>
<evidence type="ECO:0000256" key="1">
    <source>
        <dbReference type="ARBA" id="ARBA00004141"/>
    </source>
</evidence>
<organism evidence="6 7">
    <name type="scientific">Pontibacter populi</name>
    <dbReference type="NCBI Taxonomy" id="890055"/>
    <lineage>
        <taxon>Bacteria</taxon>
        <taxon>Pseudomonadati</taxon>
        <taxon>Bacteroidota</taxon>
        <taxon>Cytophagia</taxon>
        <taxon>Cytophagales</taxon>
        <taxon>Hymenobacteraceae</taxon>
        <taxon>Pontibacter</taxon>
    </lineage>
</organism>
<dbReference type="RefSeq" id="WP_350410827.1">
    <property type="nucleotide sequence ID" value="NZ_JBEOKT010000002.1"/>
</dbReference>
<feature type="transmembrane region" description="Helical" evidence="5">
    <location>
        <begin position="12"/>
        <end position="43"/>
    </location>
</feature>
<dbReference type="Proteomes" id="UP001476807">
    <property type="component" value="Unassembled WGS sequence"/>
</dbReference>
<reference evidence="6 7" key="1">
    <citation type="submission" date="2024-06" db="EMBL/GenBank/DDBJ databases">
        <title>Pontibacter populi HYL7-15.</title>
        <authorList>
            <person name="Kim M.K."/>
        </authorList>
    </citation>
    <scope>NUCLEOTIDE SEQUENCE [LARGE SCALE GENOMIC DNA]</scope>
    <source>
        <strain evidence="6 7">HYL7-15</strain>
    </source>
</reference>
<keyword evidence="2 5" id="KW-0812">Transmembrane</keyword>
<feature type="transmembrane region" description="Helical" evidence="5">
    <location>
        <begin position="227"/>
        <end position="248"/>
    </location>
</feature>
<name>A0ABV1RQ59_9BACT</name>
<keyword evidence="4 5" id="KW-0472">Membrane</keyword>
<evidence type="ECO:0000313" key="7">
    <source>
        <dbReference type="Proteomes" id="UP001476807"/>
    </source>
</evidence>
<dbReference type="EMBL" id="JBEOKT010000002">
    <property type="protein sequence ID" value="MER2996519.1"/>
    <property type="molecule type" value="Genomic_DNA"/>
</dbReference>
<evidence type="ECO:0000256" key="5">
    <source>
        <dbReference type="RuleBase" id="RU363041"/>
    </source>
</evidence>
<proteinExistence type="inferred from homology"/>
<feature type="transmembrane region" description="Helical" evidence="5">
    <location>
        <begin position="77"/>
        <end position="100"/>
    </location>
</feature>